<organism evidence="1 2">
    <name type="scientific">Microbacterium marinum</name>
    <dbReference type="NCBI Taxonomy" id="421115"/>
    <lineage>
        <taxon>Bacteria</taxon>
        <taxon>Bacillati</taxon>
        <taxon>Actinomycetota</taxon>
        <taxon>Actinomycetes</taxon>
        <taxon>Micrococcales</taxon>
        <taxon>Microbacteriaceae</taxon>
        <taxon>Microbacterium</taxon>
    </lineage>
</organism>
<sequence length="79" mass="8611">MSADNPILAEFDRYIGGGDASTYWWAADFWLAHLEGGGPEGTSVSEALAAMQPLAQEVVDEARAELERFLAEGRENKKP</sequence>
<dbReference type="RefSeq" id="WP_184217227.1">
    <property type="nucleotide sequence ID" value="NZ_JACHMD010000001.1"/>
</dbReference>
<comment type="caution">
    <text evidence="1">The sequence shown here is derived from an EMBL/GenBank/DDBJ whole genome shotgun (WGS) entry which is preliminary data.</text>
</comment>
<evidence type="ECO:0000313" key="2">
    <source>
        <dbReference type="Proteomes" id="UP000573729"/>
    </source>
</evidence>
<gene>
    <name evidence="1" type="ORF">BKA24_001781</name>
</gene>
<keyword evidence="2" id="KW-1185">Reference proteome</keyword>
<reference evidence="1 2" key="1">
    <citation type="submission" date="2020-08" db="EMBL/GenBank/DDBJ databases">
        <title>Sequencing the genomes of 1000 actinobacteria strains.</title>
        <authorList>
            <person name="Klenk H.-P."/>
        </authorList>
    </citation>
    <scope>NUCLEOTIDE SEQUENCE [LARGE SCALE GENOMIC DNA]</scope>
    <source>
        <strain evidence="1 2">DSM 24947</strain>
    </source>
</reference>
<dbReference type="Proteomes" id="UP000573729">
    <property type="component" value="Unassembled WGS sequence"/>
</dbReference>
<name>A0A7W7FIG8_9MICO</name>
<accession>A0A7W7FIG8</accession>
<dbReference type="EMBL" id="JACHMD010000001">
    <property type="protein sequence ID" value="MBB4667072.1"/>
    <property type="molecule type" value="Genomic_DNA"/>
</dbReference>
<proteinExistence type="predicted"/>
<protein>
    <submittedName>
        <fullName evidence="1">Uncharacterized protein</fullName>
    </submittedName>
</protein>
<evidence type="ECO:0000313" key="1">
    <source>
        <dbReference type="EMBL" id="MBB4667072.1"/>
    </source>
</evidence>
<dbReference type="AlphaFoldDB" id="A0A7W7FIG8"/>